<sequence>MALPGKEATIAEVVSIAVECIDCGRNRWWKPAELRRFGVTAQTPLAALSGRLRCSACRADGLPGAAVSIQAAFIDERQQRRAEARMLGEREVPLERSRRA</sequence>
<accession>A0A1G9FGI6</accession>
<protein>
    <submittedName>
        <fullName evidence="1">Uncharacterized protein</fullName>
    </submittedName>
</protein>
<reference evidence="2" key="1">
    <citation type="submission" date="2016-10" db="EMBL/GenBank/DDBJ databases">
        <authorList>
            <person name="Varghese N."/>
            <person name="Submissions S."/>
        </authorList>
    </citation>
    <scope>NUCLEOTIDE SEQUENCE [LARGE SCALE GENOMIC DNA]</scope>
    <source>
        <strain evidence="2">CGMCC 1.11022</strain>
    </source>
</reference>
<proteinExistence type="predicted"/>
<evidence type="ECO:0000313" key="1">
    <source>
        <dbReference type="EMBL" id="SDK87510.1"/>
    </source>
</evidence>
<dbReference type="EMBL" id="FNEE01000022">
    <property type="protein sequence ID" value="SDK87510.1"/>
    <property type="molecule type" value="Genomic_DNA"/>
</dbReference>
<gene>
    <name evidence="1" type="ORF">SAMN05428953_12234</name>
</gene>
<dbReference type="Proteomes" id="UP000198894">
    <property type="component" value="Unassembled WGS sequence"/>
</dbReference>
<organism evidence="1 2">
    <name type="scientific">Mesorhizobium muleiense</name>
    <dbReference type="NCBI Taxonomy" id="1004279"/>
    <lineage>
        <taxon>Bacteria</taxon>
        <taxon>Pseudomonadati</taxon>
        <taxon>Pseudomonadota</taxon>
        <taxon>Alphaproteobacteria</taxon>
        <taxon>Hyphomicrobiales</taxon>
        <taxon>Phyllobacteriaceae</taxon>
        <taxon>Mesorhizobium</taxon>
    </lineage>
</organism>
<dbReference type="RefSeq" id="WP_023799072.1">
    <property type="nucleotide sequence ID" value="NZ_FNEE01000022.1"/>
</dbReference>
<keyword evidence="2" id="KW-1185">Reference proteome</keyword>
<evidence type="ECO:0000313" key="2">
    <source>
        <dbReference type="Proteomes" id="UP000198894"/>
    </source>
</evidence>
<name>A0A1G9FGI6_9HYPH</name>
<dbReference type="AlphaFoldDB" id="A0A1G9FGI6"/>